<evidence type="ECO:0000256" key="5">
    <source>
        <dbReference type="ARBA" id="ARBA00023027"/>
    </source>
</evidence>
<evidence type="ECO:0000313" key="11">
    <source>
        <dbReference type="EMBL" id="GAK30294.1"/>
    </source>
</evidence>
<dbReference type="InterPro" id="IPR052242">
    <property type="entry name" value="Mito_3-hydroxyacyl-CoA_DH"/>
</dbReference>
<evidence type="ECO:0000256" key="8">
    <source>
        <dbReference type="PIRSR" id="PIRSR000105-1"/>
    </source>
</evidence>
<evidence type="ECO:0000256" key="3">
    <source>
        <dbReference type="ARBA" id="ARBA00022832"/>
    </source>
</evidence>
<dbReference type="STRING" id="1329250.WOSG25_020910"/>
<evidence type="ECO:0000256" key="2">
    <source>
        <dbReference type="ARBA" id="ARBA00005086"/>
    </source>
</evidence>
<keyword evidence="6" id="KW-0443">Lipid metabolism</keyword>
<reference evidence="12" key="1">
    <citation type="journal article" date="2014" name="Genome Announc.">
        <title>Draft genome sequence of Weissella oryzae SG25T, isolated from fermented rice grains.</title>
        <authorList>
            <person name="Tanizawa Y."/>
            <person name="Fujisawa T."/>
            <person name="Mochizuki T."/>
            <person name="Kaminuma E."/>
            <person name="Suzuki Y."/>
            <person name="Nakamura Y."/>
            <person name="Tohno M."/>
        </authorList>
    </citation>
    <scope>NUCLEOTIDE SEQUENCE [LARGE SCALE GENOMIC DNA]</scope>
    <source>
        <strain evidence="12">DSM 25784 / JCM 18191 / LMG 30913 / SG25</strain>
    </source>
</reference>
<gene>
    <name evidence="11" type="ORF">WOSG25_020910</name>
</gene>
<dbReference type="EMBL" id="DF820485">
    <property type="protein sequence ID" value="GAK30294.1"/>
    <property type="molecule type" value="Genomic_DNA"/>
</dbReference>
<dbReference type="PIRSF" id="PIRSF000105">
    <property type="entry name" value="HCDH"/>
    <property type="match status" value="1"/>
</dbReference>
<dbReference type="InterPro" id="IPR008927">
    <property type="entry name" value="6-PGluconate_DH-like_C_sf"/>
</dbReference>
<evidence type="ECO:0000256" key="4">
    <source>
        <dbReference type="ARBA" id="ARBA00023002"/>
    </source>
</evidence>
<dbReference type="SUPFAM" id="SSF51735">
    <property type="entry name" value="NAD(P)-binding Rossmann-fold domains"/>
    <property type="match status" value="1"/>
</dbReference>
<comment type="pathway">
    <text evidence="2">Lipid metabolism; butanoate metabolism.</text>
</comment>
<keyword evidence="4" id="KW-0560">Oxidoreductase</keyword>
<dbReference type="InterPro" id="IPR022694">
    <property type="entry name" value="3-OHacyl-CoA_DH"/>
</dbReference>
<feature type="site" description="Important for catalytic activity" evidence="8">
    <location>
        <position position="141"/>
    </location>
</feature>
<dbReference type="OrthoDB" id="9771883at2"/>
<evidence type="ECO:0000313" key="12">
    <source>
        <dbReference type="Proteomes" id="UP000030643"/>
    </source>
</evidence>
<dbReference type="Pfam" id="PF00725">
    <property type="entry name" value="3HCDH"/>
    <property type="match status" value="1"/>
</dbReference>
<dbReference type="RefSeq" id="WP_027698412.1">
    <property type="nucleotide sequence ID" value="NZ_DF820485.1"/>
</dbReference>
<proteinExistence type="predicted"/>
<feature type="domain" description="3-hydroxyacyl-CoA dehydrogenase NAD binding" evidence="10">
    <location>
        <begin position="6"/>
        <end position="183"/>
    </location>
</feature>
<dbReference type="InterPro" id="IPR006176">
    <property type="entry name" value="3-OHacyl-CoA_DH_NAD-bd"/>
</dbReference>
<dbReference type="Gene3D" id="1.10.1040.10">
    <property type="entry name" value="N-(1-d-carboxylethyl)-l-norvaline Dehydrogenase, domain 2"/>
    <property type="match status" value="1"/>
</dbReference>
<name>A0A069CS90_WEIOS</name>
<dbReference type="AlphaFoldDB" id="A0A069CS90"/>
<keyword evidence="12" id="KW-1185">Reference proteome</keyword>
<evidence type="ECO:0000256" key="6">
    <source>
        <dbReference type="ARBA" id="ARBA00023098"/>
    </source>
</evidence>
<dbReference type="eggNOG" id="COG1250">
    <property type="taxonomic scope" value="Bacteria"/>
</dbReference>
<dbReference type="PANTHER" id="PTHR43561">
    <property type="match status" value="1"/>
</dbReference>
<dbReference type="SUPFAM" id="SSF48179">
    <property type="entry name" value="6-phosphogluconate dehydrogenase C-terminal domain-like"/>
    <property type="match status" value="1"/>
</dbReference>
<dbReference type="PANTHER" id="PTHR43561:SF3">
    <property type="entry name" value="HYDROXYACYL-COENZYME A DEHYDROGENASE, MITOCHONDRIAL"/>
    <property type="match status" value="1"/>
</dbReference>
<comment type="pathway">
    <text evidence="1">Lipid metabolism; fatty acid beta-oxidation.</text>
</comment>
<accession>A0A069CS90</accession>
<evidence type="ECO:0000256" key="7">
    <source>
        <dbReference type="ARBA" id="ARBA00049556"/>
    </source>
</evidence>
<comment type="catalytic activity">
    <reaction evidence="7">
        <text>a (3S)-3-hydroxyacyl-CoA + NAD(+) = a 3-oxoacyl-CoA + NADH + H(+)</text>
        <dbReference type="Rhea" id="RHEA:22432"/>
        <dbReference type="ChEBI" id="CHEBI:15378"/>
        <dbReference type="ChEBI" id="CHEBI:57318"/>
        <dbReference type="ChEBI" id="CHEBI:57540"/>
        <dbReference type="ChEBI" id="CHEBI:57945"/>
        <dbReference type="ChEBI" id="CHEBI:90726"/>
        <dbReference type="EC" id="1.1.1.35"/>
    </reaction>
</comment>
<dbReference type="NCBIfam" id="NF006143">
    <property type="entry name" value="PRK08293.1"/>
    <property type="match status" value="1"/>
</dbReference>
<dbReference type="InterPro" id="IPR006108">
    <property type="entry name" value="3HC_DH_C"/>
</dbReference>
<feature type="domain" description="3-hydroxyacyl-CoA dehydrogenase C-terminal" evidence="9">
    <location>
        <begin position="188"/>
        <end position="281"/>
    </location>
</feature>
<evidence type="ECO:0000259" key="10">
    <source>
        <dbReference type="Pfam" id="PF02737"/>
    </source>
</evidence>
<dbReference type="Proteomes" id="UP000030643">
    <property type="component" value="Unassembled WGS sequence"/>
</dbReference>
<dbReference type="Gene3D" id="3.40.50.720">
    <property type="entry name" value="NAD(P)-binding Rossmann-like Domain"/>
    <property type="match status" value="1"/>
</dbReference>
<dbReference type="Pfam" id="PF02737">
    <property type="entry name" value="3HCDH_N"/>
    <property type="match status" value="1"/>
</dbReference>
<dbReference type="GO" id="GO:0003857">
    <property type="term" value="F:(3S)-3-hydroxyacyl-CoA dehydrogenase (NAD+) activity"/>
    <property type="evidence" value="ECO:0007669"/>
    <property type="project" value="UniProtKB-EC"/>
</dbReference>
<keyword evidence="3" id="KW-0276">Fatty acid metabolism</keyword>
<organism evidence="11 12">
    <name type="scientific">Weissella oryzae (strain DSM 25784 / JCM 18191 / LMG 30913 / SG25)</name>
    <dbReference type="NCBI Taxonomy" id="1329250"/>
    <lineage>
        <taxon>Bacteria</taxon>
        <taxon>Bacillati</taxon>
        <taxon>Bacillota</taxon>
        <taxon>Bacilli</taxon>
        <taxon>Lactobacillales</taxon>
        <taxon>Lactobacillaceae</taxon>
        <taxon>Weissella</taxon>
    </lineage>
</organism>
<sequence length="294" mass="31696">MTYKNIVIAGGGTLGSQIAYMAAYSGKNTTIWGRSAGSLERAQARVAVWENEVQAYFKSSDASKQAAQEHLHYTTDLANALADADLVIEALPEDLATKEAFYREFAKLAPDKTVVVTNSSTLLPSSLAESTGRPAQFLGYHFANQIWRGNTAEIMAGPATDKTLVDSLVTFSHEIKMVPIVVKKEQAGYVLNSMLVPLLSSASQLWVDDIAEPSAIDKTWMIATGAPMGPFAIMDMVGMHTVYAINHANPDPKAQLIANKIKAMIDAGNIGVESGQGFYSYPNPAFQNANFLKA</sequence>
<evidence type="ECO:0000256" key="1">
    <source>
        <dbReference type="ARBA" id="ARBA00005005"/>
    </source>
</evidence>
<dbReference type="InterPro" id="IPR013328">
    <property type="entry name" value="6PGD_dom2"/>
</dbReference>
<evidence type="ECO:0000259" key="9">
    <source>
        <dbReference type="Pfam" id="PF00725"/>
    </source>
</evidence>
<dbReference type="GO" id="GO:0006635">
    <property type="term" value="P:fatty acid beta-oxidation"/>
    <property type="evidence" value="ECO:0007669"/>
    <property type="project" value="TreeGrafter"/>
</dbReference>
<protein>
    <submittedName>
        <fullName evidence="11">Possible 3-hydroxybutyryl-CoA dehydrogenase</fullName>
    </submittedName>
</protein>
<dbReference type="InterPro" id="IPR036291">
    <property type="entry name" value="NAD(P)-bd_dom_sf"/>
</dbReference>
<dbReference type="GO" id="GO:0070403">
    <property type="term" value="F:NAD+ binding"/>
    <property type="evidence" value="ECO:0007669"/>
    <property type="project" value="InterPro"/>
</dbReference>
<keyword evidence="5" id="KW-0520">NAD</keyword>